<feature type="domain" description="FAS1" evidence="2">
    <location>
        <begin position="177"/>
        <end position="319"/>
    </location>
</feature>
<dbReference type="InterPro" id="IPR000782">
    <property type="entry name" value="FAS1_domain"/>
</dbReference>
<comment type="caution">
    <text evidence="3">The sequence shown here is derived from an EMBL/GenBank/DDBJ whole genome shotgun (WGS) entry which is preliminary data.</text>
</comment>
<proteinExistence type="predicted"/>
<sequence>MIKVPKLFLTMFLLFAFVSCDDSDEKPVDNPPLTEAAAEAGLTTLLSAVDAVPGLGATLQSQTAITVFAPSNAAFEAALDAFGADDLGQLVKKIGGEENLQTVLGFHVVPAVAFSRDLAPSNTFTTLAGQDLTVNVNGSAVTVTDAMGNTANVIAADVAIDNGVVHVIDGVLLPELDRPTIVEAATEAQLTVLLDAVNAAGLGQTLLDAEAVTVFAPTNGAFAALLAELNLNSLQELVDAVGLEGVQKVLGFHVVPAVAFSFDLKEGSQVVPTLSGESLTVVRTGSDVTVTDVNGNTYRVVAADVAVDNGVVHVVEGVLLPTL</sequence>
<feature type="chain" id="PRO_5046543275" evidence="1">
    <location>
        <begin position="22"/>
        <end position="323"/>
    </location>
</feature>
<evidence type="ECO:0000313" key="4">
    <source>
        <dbReference type="Proteomes" id="UP000664317"/>
    </source>
</evidence>
<feature type="domain" description="FAS1" evidence="2">
    <location>
        <begin position="29"/>
        <end position="172"/>
    </location>
</feature>
<dbReference type="PROSITE" id="PS51257">
    <property type="entry name" value="PROKAR_LIPOPROTEIN"/>
    <property type="match status" value="1"/>
</dbReference>
<feature type="signal peptide" evidence="1">
    <location>
        <begin position="1"/>
        <end position="21"/>
    </location>
</feature>
<evidence type="ECO:0000259" key="2">
    <source>
        <dbReference type="PROSITE" id="PS50213"/>
    </source>
</evidence>
<keyword evidence="1" id="KW-0732">Signal</keyword>
<dbReference type="PANTHER" id="PTHR10900:SF77">
    <property type="entry name" value="FI19380P1"/>
    <property type="match status" value="1"/>
</dbReference>
<organism evidence="3 4">
    <name type="scientific">Algoriphagus oliviformis</name>
    <dbReference type="NCBI Taxonomy" id="2811231"/>
    <lineage>
        <taxon>Bacteria</taxon>
        <taxon>Pseudomonadati</taxon>
        <taxon>Bacteroidota</taxon>
        <taxon>Cytophagia</taxon>
        <taxon>Cytophagales</taxon>
        <taxon>Cyclobacteriaceae</taxon>
        <taxon>Algoriphagus</taxon>
    </lineage>
</organism>
<name>A0ABS3CAI6_9BACT</name>
<dbReference type="EMBL" id="JAFKCT010000008">
    <property type="protein sequence ID" value="MBN7812634.1"/>
    <property type="molecule type" value="Genomic_DNA"/>
</dbReference>
<dbReference type="SUPFAM" id="SSF82153">
    <property type="entry name" value="FAS1 domain"/>
    <property type="match status" value="2"/>
</dbReference>
<dbReference type="SMART" id="SM00554">
    <property type="entry name" value="FAS1"/>
    <property type="match status" value="2"/>
</dbReference>
<dbReference type="PROSITE" id="PS50213">
    <property type="entry name" value="FAS1"/>
    <property type="match status" value="2"/>
</dbReference>
<gene>
    <name evidence="3" type="ORF">J0A68_16890</name>
</gene>
<dbReference type="InterPro" id="IPR050904">
    <property type="entry name" value="Adhesion/Biosynth-related"/>
</dbReference>
<dbReference type="Pfam" id="PF02469">
    <property type="entry name" value="Fasciclin"/>
    <property type="match status" value="2"/>
</dbReference>
<dbReference type="RefSeq" id="WP_206579414.1">
    <property type="nucleotide sequence ID" value="NZ_JAFKCT010000008.1"/>
</dbReference>
<dbReference type="InterPro" id="IPR036378">
    <property type="entry name" value="FAS1_dom_sf"/>
</dbReference>
<evidence type="ECO:0000256" key="1">
    <source>
        <dbReference type="SAM" id="SignalP"/>
    </source>
</evidence>
<keyword evidence="4" id="KW-1185">Reference proteome</keyword>
<evidence type="ECO:0000313" key="3">
    <source>
        <dbReference type="EMBL" id="MBN7812634.1"/>
    </source>
</evidence>
<accession>A0ABS3CAI6</accession>
<dbReference type="Gene3D" id="2.30.180.10">
    <property type="entry name" value="FAS1 domain"/>
    <property type="match status" value="2"/>
</dbReference>
<protein>
    <submittedName>
        <fullName evidence="3">Fasciclin domain-containing protein</fullName>
    </submittedName>
</protein>
<reference evidence="3 4" key="1">
    <citation type="submission" date="2021-03" db="EMBL/GenBank/DDBJ databases">
        <title>novel species isolated from a fishpond in China.</title>
        <authorList>
            <person name="Lu H."/>
            <person name="Cai Z."/>
        </authorList>
    </citation>
    <scope>NUCLEOTIDE SEQUENCE [LARGE SCALE GENOMIC DNA]</scope>
    <source>
        <strain evidence="3 4">H41</strain>
    </source>
</reference>
<dbReference type="Proteomes" id="UP000664317">
    <property type="component" value="Unassembled WGS sequence"/>
</dbReference>
<dbReference type="PANTHER" id="PTHR10900">
    <property type="entry name" value="PERIOSTIN-RELATED"/>
    <property type="match status" value="1"/>
</dbReference>